<evidence type="ECO:0000313" key="5">
    <source>
        <dbReference type="Proteomes" id="UP000024942"/>
    </source>
</evidence>
<dbReference type="OrthoDB" id="9804366at2"/>
<dbReference type="InterPro" id="IPR006311">
    <property type="entry name" value="TAT_signal"/>
</dbReference>
<dbReference type="GO" id="GO:0008483">
    <property type="term" value="F:transaminase activity"/>
    <property type="evidence" value="ECO:0007669"/>
    <property type="project" value="UniProtKB-KW"/>
</dbReference>
<dbReference type="AlphaFoldDB" id="A0A059G7I0"/>
<accession>A0A059G7I0</accession>
<dbReference type="InterPro" id="IPR015421">
    <property type="entry name" value="PyrdxlP-dep_Trfase_major"/>
</dbReference>
<dbReference type="STRING" id="1280953.HOC_09979"/>
<gene>
    <name evidence="4" type="ORF">HOC_09979</name>
</gene>
<keyword evidence="1" id="KW-0663">Pyridoxal phosphate</keyword>
<dbReference type="InterPro" id="IPR000192">
    <property type="entry name" value="Aminotrans_V_dom"/>
</dbReference>
<evidence type="ECO:0000259" key="3">
    <source>
        <dbReference type="Pfam" id="PF00266"/>
    </source>
</evidence>
<dbReference type="Proteomes" id="UP000024942">
    <property type="component" value="Unassembled WGS sequence"/>
</dbReference>
<reference evidence="4 5" key="1">
    <citation type="journal article" date="2014" name="Antonie Van Leeuwenhoek">
        <title>Hyphomonas beringensis sp. nov. and Hyphomonas chukchiensis sp. nov., isolated from surface seawater of the Bering Sea and Chukchi Sea.</title>
        <authorList>
            <person name="Li C."/>
            <person name="Lai Q."/>
            <person name="Li G."/>
            <person name="Dong C."/>
            <person name="Wang J."/>
            <person name="Liao Y."/>
            <person name="Shao Z."/>
        </authorList>
    </citation>
    <scope>NUCLEOTIDE SEQUENCE [LARGE SCALE GENOMIC DNA]</scope>
    <source>
        <strain evidence="4 5">SCH89</strain>
    </source>
</reference>
<name>A0A059G7I0_9PROT</name>
<evidence type="ECO:0000256" key="1">
    <source>
        <dbReference type="ARBA" id="ARBA00022898"/>
    </source>
</evidence>
<dbReference type="InterPro" id="IPR015424">
    <property type="entry name" value="PyrdxlP-dep_Trfase"/>
</dbReference>
<keyword evidence="4" id="KW-0032">Aminotransferase</keyword>
<dbReference type="PROSITE" id="PS51318">
    <property type="entry name" value="TAT"/>
    <property type="match status" value="1"/>
</dbReference>
<dbReference type="Pfam" id="PF00266">
    <property type="entry name" value="Aminotran_5"/>
    <property type="match status" value="1"/>
</dbReference>
<dbReference type="eggNOG" id="COG0520">
    <property type="taxonomic scope" value="Bacteria"/>
</dbReference>
<dbReference type="SUPFAM" id="SSF53383">
    <property type="entry name" value="PLP-dependent transferases"/>
    <property type="match status" value="1"/>
</dbReference>
<keyword evidence="2" id="KW-0732">Signal</keyword>
<dbReference type="InterPro" id="IPR015422">
    <property type="entry name" value="PyrdxlP-dep_Trfase_small"/>
</dbReference>
<dbReference type="RefSeq" id="WP_035538044.1">
    <property type="nucleotide sequence ID" value="NZ_ARYL01000013.1"/>
</dbReference>
<dbReference type="PANTHER" id="PTHR43092">
    <property type="entry name" value="L-CYSTEINE DESULFHYDRASE"/>
    <property type="match status" value="1"/>
</dbReference>
<keyword evidence="4" id="KW-0808">Transferase</keyword>
<feature type="signal peptide" evidence="2">
    <location>
        <begin position="1"/>
        <end position="27"/>
    </location>
</feature>
<evidence type="ECO:0000256" key="2">
    <source>
        <dbReference type="SAM" id="SignalP"/>
    </source>
</evidence>
<feature type="chain" id="PRO_5001573065" evidence="2">
    <location>
        <begin position="28"/>
        <end position="428"/>
    </location>
</feature>
<protein>
    <submittedName>
        <fullName evidence="4">Class V aminotransferase</fullName>
    </submittedName>
</protein>
<evidence type="ECO:0000313" key="4">
    <source>
        <dbReference type="EMBL" id="KDA02540.1"/>
    </source>
</evidence>
<organism evidence="4 5">
    <name type="scientific">Hyphomonas oceanitis SCH89</name>
    <dbReference type="NCBI Taxonomy" id="1280953"/>
    <lineage>
        <taxon>Bacteria</taxon>
        <taxon>Pseudomonadati</taxon>
        <taxon>Pseudomonadota</taxon>
        <taxon>Alphaproteobacteria</taxon>
        <taxon>Hyphomonadales</taxon>
        <taxon>Hyphomonadaceae</taxon>
        <taxon>Hyphomonas</taxon>
    </lineage>
</organism>
<keyword evidence="5" id="KW-1185">Reference proteome</keyword>
<dbReference type="Gene3D" id="3.90.1150.10">
    <property type="entry name" value="Aspartate Aminotransferase, domain 1"/>
    <property type="match status" value="1"/>
</dbReference>
<proteinExistence type="predicted"/>
<dbReference type="Gene3D" id="3.40.640.10">
    <property type="entry name" value="Type I PLP-dependent aspartate aminotransferase-like (Major domain)"/>
    <property type="match status" value="1"/>
</dbReference>
<sequence length="428" mass="46756">MDMTRRLAMKGALTAASALPLSACATATPPPAASGGIAPDDEAYWSRIAAHYDVTDEVTNLENAYWGLMSRPVLDAYIRNTERVNRENSFYARRKYNADMVPIHARVAGLLGTSTDEIVLTRGATEALQGLIGGYRGLKPGDAVMYADLDYDSMLTAMDTLAERNGCSVVRLAIPEPVSHDELLTFYADALKANPKVRLLLLTHVSHRTGLVMPIREIVAMARERGVDCIVDAAHSWGQLDFTVDDLGADFVGFNMHKWIGAPLGVGIMCIRKDRLESIAPNISERPDGTGTIYNRVHTGTTNFAASLSVPDALDFHEMVGPANKAARFAYLRNLWVSEMRSDPRLEILTPDDPRLHAGITSIRIKGRTSLEDNLALVKTLLDEHGIFTVHRTGVAKGCCVRITPSLYNTPQDSLKLVAALKTLLQTA</sequence>
<dbReference type="PATRIC" id="fig|1280953.3.peg.2016"/>
<dbReference type="EMBL" id="ARYL01000013">
    <property type="protein sequence ID" value="KDA02540.1"/>
    <property type="molecule type" value="Genomic_DNA"/>
</dbReference>
<dbReference type="PANTHER" id="PTHR43092:SF6">
    <property type="entry name" value="BLR1280 PROTEIN"/>
    <property type="match status" value="1"/>
</dbReference>
<comment type="caution">
    <text evidence="4">The sequence shown here is derived from an EMBL/GenBank/DDBJ whole genome shotgun (WGS) entry which is preliminary data.</text>
</comment>
<feature type="domain" description="Aminotransferase class V" evidence="3">
    <location>
        <begin position="93"/>
        <end position="389"/>
    </location>
</feature>